<reference evidence="4" key="1">
    <citation type="submission" date="2023-06" db="EMBL/GenBank/DDBJ databases">
        <title>Genomic of Agaribacillus aureum.</title>
        <authorList>
            <person name="Wang G."/>
        </authorList>
    </citation>
    <scope>NUCLEOTIDE SEQUENCE</scope>
    <source>
        <strain evidence="4">BMA12</strain>
    </source>
</reference>
<evidence type="ECO:0000259" key="3">
    <source>
        <dbReference type="Pfam" id="PF05368"/>
    </source>
</evidence>
<proteinExistence type="inferred from homology"/>
<dbReference type="InterPro" id="IPR036291">
    <property type="entry name" value="NAD(P)-bd_dom_sf"/>
</dbReference>
<keyword evidence="2" id="KW-0521">NADP</keyword>
<dbReference type="InterPro" id="IPR008030">
    <property type="entry name" value="NmrA-like"/>
</dbReference>
<sequence>MSKIFLFNATGMQGMAIAEKLKAKGHAITSPVRSEEKQAQLNNIGYEAFVSDFSTTSLAPQIKNADKVVLQIPAQISPSQMIAFARNAIEAIKQAGTPQTVFVISSTLPDNKIGKKSVDARVEMKDYCLEHLPNTPIFSSTEYLENFSTAYRSAIEGDGIIPQTIPPNYPVNYLSWKDLATYVEAALDSNKLDGGLYRIGGSEGISGNELADRLGSILKKKLNYVPISHEQLAGILTPILGESIARDYAEFYEYQDTKGQHLLNPDTNEIRNVLGIELPNFEEWAQHAFQSN</sequence>
<accession>A0ABT8LB62</accession>
<protein>
    <submittedName>
        <fullName evidence="4">NAD(P)H-binding protein</fullName>
    </submittedName>
</protein>
<evidence type="ECO:0000256" key="1">
    <source>
        <dbReference type="ARBA" id="ARBA00006328"/>
    </source>
</evidence>
<keyword evidence="5" id="KW-1185">Reference proteome</keyword>
<dbReference type="SUPFAM" id="SSF51735">
    <property type="entry name" value="NAD(P)-binding Rossmann-fold domains"/>
    <property type="match status" value="1"/>
</dbReference>
<dbReference type="RefSeq" id="WP_346760343.1">
    <property type="nucleotide sequence ID" value="NZ_JAUJEB010000005.1"/>
</dbReference>
<dbReference type="Proteomes" id="UP001172083">
    <property type="component" value="Unassembled WGS sequence"/>
</dbReference>
<dbReference type="PANTHER" id="PTHR42748:SF7">
    <property type="entry name" value="NMRA LIKE REDOX SENSOR 1-RELATED"/>
    <property type="match status" value="1"/>
</dbReference>
<comment type="caution">
    <text evidence="4">The sequence shown here is derived from an EMBL/GenBank/DDBJ whole genome shotgun (WGS) entry which is preliminary data.</text>
</comment>
<dbReference type="PANTHER" id="PTHR42748">
    <property type="entry name" value="NITROGEN METABOLITE REPRESSION PROTEIN NMRA FAMILY MEMBER"/>
    <property type="match status" value="1"/>
</dbReference>
<evidence type="ECO:0000313" key="4">
    <source>
        <dbReference type="EMBL" id="MDN5215005.1"/>
    </source>
</evidence>
<evidence type="ECO:0000313" key="5">
    <source>
        <dbReference type="Proteomes" id="UP001172083"/>
    </source>
</evidence>
<feature type="domain" description="NmrA-like" evidence="3">
    <location>
        <begin position="2"/>
        <end position="260"/>
    </location>
</feature>
<comment type="similarity">
    <text evidence="1">Belongs to the NmrA-type oxidoreductase family.</text>
</comment>
<name>A0ABT8LB62_9BACT</name>
<evidence type="ECO:0000256" key="2">
    <source>
        <dbReference type="ARBA" id="ARBA00022857"/>
    </source>
</evidence>
<dbReference type="Pfam" id="PF05368">
    <property type="entry name" value="NmrA"/>
    <property type="match status" value="1"/>
</dbReference>
<dbReference type="Gene3D" id="3.40.50.720">
    <property type="entry name" value="NAD(P)-binding Rossmann-like Domain"/>
    <property type="match status" value="1"/>
</dbReference>
<dbReference type="EMBL" id="JAUJEB010000005">
    <property type="protein sequence ID" value="MDN5215005.1"/>
    <property type="molecule type" value="Genomic_DNA"/>
</dbReference>
<dbReference type="InterPro" id="IPR051164">
    <property type="entry name" value="NmrA-like_oxidored"/>
</dbReference>
<organism evidence="4 5">
    <name type="scientific">Agaribacillus aureus</name>
    <dbReference type="NCBI Taxonomy" id="3051825"/>
    <lineage>
        <taxon>Bacteria</taxon>
        <taxon>Pseudomonadati</taxon>
        <taxon>Bacteroidota</taxon>
        <taxon>Cytophagia</taxon>
        <taxon>Cytophagales</taxon>
        <taxon>Splendidivirgaceae</taxon>
        <taxon>Agaribacillus</taxon>
    </lineage>
</organism>
<gene>
    <name evidence="4" type="ORF">QQ020_23190</name>
</gene>